<dbReference type="EMBL" id="CP055903">
    <property type="protein sequence ID" value="QKX64349.1"/>
    <property type="molecule type" value="Genomic_DNA"/>
</dbReference>
<evidence type="ECO:0008006" key="3">
    <source>
        <dbReference type="Google" id="ProtNLM"/>
    </source>
</evidence>
<dbReference type="InterPro" id="IPR008949">
    <property type="entry name" value="Isoprenoid_synthase_dom_sf"/>
</dbReference>
<dbReference type="Pfam" id="PF19086">
    <property type="entry name" value="Terpene_syn_C_2"/>
    <property type="match status" value="1"/>
</dbReference>
<sequence>MPVATTSSSLSFVPSVFEILEGHKFPVFFSRYPAGISVSARDVELALRSIDEQTSEEGSRERRRALIRHTNPYGDPFAVCHCSALPERLVLLASLVEVMWIHDDVTEGMDHSAACREHLELEKVLRLDIDPSTVDSKNLRQKTLSVVLRKAIDMDPERAPAMIEMLKTYLATFDNISDFTRMEEYIPYRIANCGYWMSSYFIRWGMNMTLSDKDYASIEQYDIVMGNVLGLTNDYFSWNVEKDQETDRMRNGVMVLMKEYSITADAAKMMLLGVIVEQESTAAKIKEEGLKKPASKEILQYFEAIELYMKTFSRIVSTATSLHYGHTA</sequence>
<accession>A0A7H8RD21</accession>
<protein>
    <recommendedName>
        <fullName evidence="3">Terpene synthase</fullName>
    </recommendedName>
</protein>
<dbReference type="AlphaFoldDB" id="A0A7H8RD21"/>
<gene>
    <name evidence="1" type="ORF">TRUGW13939_11523</name>
</gene>
<dbReference type="OrthoDB" id="6921389at2759"/>
<dbReference type="GeneID" id="55999001"/>
<dbReference type="SUPFAM" id="SSF48576">
    <property type="entry name" value="Terpenoid synthases"/>
    <property type="match status" value="1"/>
</dbReference>
<evidence type="ECO:0000313" key="1">
    <source>
        <dbReference type="EMBL" id="QKX64349.1"/>
    </source>
</evidence>
<organism evidence="1 2">
    <name type="scientific">Talaromyces rugulosus</name>
    <name type="common">Penicillium rugulosum</name>
    <dbReference type="NCBI Taxonomy" id="121627"/>
    <lineage>
        <taxon>Eukaryota</taxon>
        <taxon>Fungi</taxon>
        <taxon>Dikarya</taxon>
        <taxon>Ascomycota</taxon>
        <taxon>Pezizomycotina</taxon>
        <taxon>Eurotiomycetes</taxon>
        <taxon>Eurotiomycetidae</taxon>
        <taxon>Eurotiales</taxon>
        <taxon>Trichocomaceae</taxon>
        <taxon>Talaromyces</taxon>
        <taxon>Talaromyces sect. Islandici</taxon>
    </lineage>
</organism>
<dbReference type="RefSeq" id="XP_035350523.1">
    <property type="nucleotide sequence ID" value="XM_035494630.1"/>
</dbReference>
<dbReference type="Proteomes" id="UP000509510">
    <property type="component" value="Chromosome VI"/>
</dbReference>
<dbReference type="Gene3D" id="1.10.600.10">
    <property type="entry name" value="Farnesyl Diphosphate Synthase"/>
    <property type="match status" value="1"/>
</dbReference>
<evidence type="ECO:0000313" key="2">
    <source>
        <dbReference type="Proteomes" id="UP000509510"/>
    </source>
</evidence>
<dbReference type="KEGG" id="trg:TRUGW13939_11523"/>
<proteinExistence type="predicted"/>
<keyword evidence="2" id="KW-1185">Reference proteome</keyword>
<reference evidence="2" key="1">
    <citation type="submission" date="2020-06" db="EMBL/GenBank/DDBJ databases">
        <title>A chromosome-scale genome assembly of Talaromyces rugulosus W13939.</title>
        <authorList>
            <person name="Wang B."/>
            <person name="Guo L."/>
            <person name="Ye K."/>
            <person name="Wang L."/>
        </authorList>
    </citation>
    <scope>NUCLEOTIDE SEQUENCE [LARGE SCALE GENOMIC DNA]</scope>
    <source>
        <strain evidence="2">W13939</strain>
    </source>
</reference>
<name>A0A7H8RD21_TALRU</name>